<reference evidence="1 2" key="1">
    <citation type="journal article" date="2021" name="Microorganisms">
        <title>Dual Inhibition of Salmonella enterica and Clostridium perfringens by New Probiotic Candidates Isolated from Chicken Intestinal Mucosa.</title>
        <authorList>
            <person name="Lone A."/>
            <person name="Mottawea W."/>
            <person name="Ait Chait Y."/>
            <person name="Hammami R."/>
        </authorList>
    </citation>
    <scope>NUCLEOTIDE SEQUENCE [LARGE SCALE GENOMIC DNA]</scope>
    <source>
        <strain evidence="1 2">A12</strain>
    </source>
</reference>
<name>A0ABS1LT15_9LACO</name>
<proteinExistence type="predicted"/>
<keyword evidence="2" id="KW-1185">Reference proteome</keyword>
<dbReference type="EMBL" id="JAEHNR010000014">
    <property type="protein sequence ID" value="MBL1071341.1"/>
    <property type="molecule type" value="Genomic_DNA"/>
</dbReference>
<dbReference type="Gene3D" id="3.90.1150.10">
    <property type="entry name" value="Aspartate Aminotransferase, domain 1"/>
    <property type="match status" value="1"/>
</dbReference>
<sequence length="63" mass="7048">MEITTDSQKLVDFIRQETGLIVSAGSIYRSDGHDFIRINLAYPLEMVKDGLSRLAEGIGKYSK</sequence>
<gene>
    <name evidence="1" type="ORF">JEM47_02160</name>
</gene>
<accession>A0ABS1LT15</accession>
<organism evidence="1 2">
    <name type="scientific">Lactobacillus kitasatonis</name>
    <dbReference type="NCBI Taxonomy" id="237446"/>
    <lineage>
        <taxon>Bacteria</taxon>
        <taxon>Bacillati</taxon>
        <taxon>Bacillota</taxon>
        <taxon>Bacilli</taxon>
        <taxon>Lactobacillales</taxon>
        <taxon>Lactobacillaceae</taxon>
        <taxon>Lactobacillus</taxon>
    </lineage>
</organism>
<dbReference type="Proteomes" id="UP000640912">
    <property type="component" value="Unassembled WGS sequence"/>
</dbReference>
<dbReference type="InterPro" id="IPR015422">
    <property type="entry name" value="PyrdxlP-dep_Trfase_small"/>
</dbReference>
<evidence type="ECO:0000313" key="1">
    <source>
        <dbReference type="EMBL" id="MBL1071341.1"/>
    </source>
</evidence>
<dbReference type="InterPro" id="IPR015424">
    <property type="entry name" value="PyrdxlP-dep_Trfase"/>
</dbReference>
<dbReference type="SUPFAM" id="SSF53383">
    <property type="entry name" value="PLP-dependent transferases"/>
    <property type="match status" value="1"/>
</dbReference>
<comment type="caution">
    <text evidence="1">The sequence shown here is derived from an EMBL/GenBank/DDBJ whole genome shotgun (WGS) entry which is preliminary data.</text>
</comment>
<protein>
    <submittedName>
        <fullName evidence="1">Plastocyanin</fullName>
    </submittedName>
</protein>
<evidence type="ECO:0000313" key="2">
    <source>
        <dbReference type="Proteomes" id="UP000640912"/>
    </source>
</evidence>